<dbReference type="InterPro" id="IPR012902">
    <property type="entry name" value="N_methyl_site"/>
</dbReference>
<dbReference type="OrthoDB" id="180984at2"/>
<organism evidence="2 3">
    <name type="scientific">Phragmitibacter flavus</name>
    <dbReference type="NCBI Taxonomy" id="2576071"/>
    <lineage>
        <taxon>Bacteria</taxon>
        <taxon>Pseudomonadati</taxon>
        <taxon>Verrucomicrobiota</taxon>
        <taxon>Verrucomicrobiia</taxon>
        <taxon>Verrucomicrobiales</taxon>
        <taxon>Verrucomicrobiaceae</taxon>
        <taxon>Phragmitibacter</taxon>
    </lineage>
</organism>
<keyword evidence="1" id="KW-1133">Transmembrane helix</keyword>
<evidence type="ECO:0000256" key="1">
    <source>
        <dbReference type="SAM" id="Phobius"/>
    </source>
</evidence>
<accession>A0A5R8KL71</accession>
<keyword evidence="1" id="KW-0472">Membrane</keyword>
<dbReference type="Proteomes" id="UP000306196">
    <property type="component" value="Unassembled WGS sequence"/>
</dbReference>
<dbReference type="InterPro" id="IPR019839">
    <property type="entry name" value="Verru/Chthon_C"/>
</dbReference>
<name>A0A5R8KL71_9BACT</name>
<sequence length="387" mass="43021">MTLRSPSKTTPPFPIRCRSAGLSWSTWKKKSRPFFAHQPFKNQRMKARAFTLIELLLSITIMSIVLATATSMLSTSLNQLRASEGTFGQFQETLAAFESMTNRIATCQIKPFYDYEYPGGNTAGVPTKYELQSDLHFVSGLASGGTTSLLAGANYPSHAVFFQGTYGITQNTEWQGLGNLLNSWGYFIEFGSDATNRATFLTTSGIAPRFRYRLKELQVPAEDLKIYANNLSGINTSSASNLYSWFRVPSADPAKARTLAENIIAMIITPLTTNSSGALSNELAPSYHYDSRSYQYASSNLANRTRHRLPPMLRITLVALDENSAAKLEEENGSSVPELGIESLFTTASKYQEDIAAMEASLNAQQLRYRIFTSTIRLRNARWTNTY</sequence>
<dbReference type="NCBIfam" id="TIGR02599">
    <property type="entry name" value="Verru_Chthon cassette protein C"/>
    <property type="match status" value="1"/>
</dbReference>
<feature type="transmembrane region" description="Helical" evidence="1">
    <location>
        <begin position="49"/>
        <end position="73"/>
    </location>
</feature>
<protein>
    <submittedName>
        <fullName evidence="2">Verru_Chthon cassette protein C</fullName>
    </submittedName>
</protein>
<comment type="caution">
    <text evidence="2">The sequence shown here is derived from an EMBL/GenBank/DDBJ whole genome shotgun (WGS) entry which is preliminary data.</text>
</comment>
<evidence type="ECO:0000313" key="3">
    <source>
        <dbReference type="Proteomes" id="UP000306196"/>
    </source>
</evidence>
<keyword evidence="3" id="KW-1185">Reference proteome</keyword>
<dbReference type="EMBL" id="VAUV01000001">
    <property type="protein sequence ID" value="TLD72755.1"/>
    <property type="molecule type" value="Genomic_DNA"/>
</dbReference>
<gene>
    <name evidence="2" type="primary">vccC</name>
    <name evidence="2" type="ORF">FEM03_01385</name>
</gene>
<reference evidence="2 3" key="1">
    <citation type="submission" date="2019-05" db="EMBL/GenBank/DDBJ databases">
        <title>Verrucobacter flavum gen. nov., sp. nov. a new member of the family Verrucomicrobiaceae.</title>
        <authorList>
            <person name="Szuroczki S."/>
            <person name="Abbaszade G."/>
            <person name="Szabo A."/>
            <person name="Felfoldi T."/>
            <person name="Schumann P."/>
            <person name="Boka K."/>
            <person name="Keki Z."/>
            <person name="Toumi M."/>
            <person name="Toth E."/>
        </authorList>
    </citation>
    <scope>NUCLEOTIDE SEQUENCE [LARGE SCALE GENOMIC DNA]</scope>
    <source>
        <strain evidence="2 3">MG-N-17</strain>
    </source>
</reference>
<keyword evidence="1" id="KW-0812">Transmembrane</keyword>
<evidence type="ECO:0000313" key="2">
    <source>
        <dbReference type="EMBL" id="TLD72755.1"/>
    </source>
</evidence>
<dbReference type="NCBIfam" id="TIGR02532">
    <property type="entry name" value="IV_pilin_GFxxxE"/>
    <property type="match status" value="1"/>
</dbReference>
<proteinExistence type="predicted"/>
<dbReference type="Pfam" id="PF07963">
    <property type="entry name" value="N_methyl"/>
    <property type="match status" value="1"/>
</dbReference>
<dbReference type="AlphaFoldDB" id="A0A5R8KL71"/>